<keyword evidence="2" id="KW-1185">Reference proteome</keyword>
<dbReference type="CTD" id="36336964"/>
<protein>
    <submittedName>
        <fullName evidence="1">Uncharacterized protein</fullName>
    </submittedName>
</protein>
<name>W6UTY9_ECHGR</name>
<dbReference type="EMBL" id="APAU02000004">
    <property type="protein sequence ID" value="EUB64121.1"/>
    <property type="molecule type" value="Genomic_DNA"/>
</dbReference>
<gene>
    <name evidence="1" type="ORF">EGR_01249</name>
</gene>
<proteinExistence type="predicted"/>
<evidence type="ECO:0000313" key="2">
    <source>
        <dbReference type="Proteomes" id="UP000019149"/>
    </source>
</evidence>
<dbReference type="AlphaFoldDB" id="W6UTY9"/>
<comment type="caution">
    <text evidence="1">The sequence shown here is derived from an EMBL/GenBank/DDBJ whole genome shotgun (WGS) entry which is preliminary data.</text>
</comment>
<organism evidence="1 2">
    <name type="scientific">Echinococcus granulosus</name>
    <name type="common">Hydatid tapeworm</name>
    <dbReference type="NCBI Taxonomy" id="6210"/>
    <lineage>
        <taxon>Eukaryota</taxon>
        <taxon>Metazoa</taxon>
        <taxon>Spiralia</taxon>
        <taxon>Lophotrochozoa</taxon>
        <taxon>Platyhelminthes</taxon>
        <taxon>Cestoda</taxon>
        <taxon>Eucestoda</taxon>
        <taxon>Cyclophyllidea</taxon>
        <taxon>Taeniidae</taxon>
        <taxon>Echinococcus</taxon>
        <taxon>Echinococcus granulosus group</taxon>
    </lineage>
</organism>
<dbReference type="KEGG" id="egl:EGR_01249"/>
<accession>W6UTY9</accession>
<dbReference type="Proteomes" id="UP000019149">
    <property type="component" value="Unassembled WGS sequence"/>
</dbReference>
<dbReference type="GeneID" id="36336964"/>
<evidence type="ECO:0000313" key="1">
    <source>
        <dbReference type="EMBL" id="EUB64121.1"/>
    </source>
</evidence>
<sequence length="94" mass="10657">MNGSVDAYFVNFLFNIGESDVLKGLTIYQNGFSKSGQAKNQVCVSSNICFEEATGQYKEIFISLIQLSPWLSQIMRICKEVIQWMINSWFTADA</sequence>
<reference evidence="1 2" key="1">
    <citation type="journal article" date="2013" name="Nat. Genet.">
        <title>The genome of the hydatid tapeworm Echinococcus granulosus.</title>
        <authorList>
            <person name="Zheng H."/>
            <person name="Zhang W."/>
            <person name="Zhang L."/>
            <person name="Zhang Z."/>
            <person name="Li J."/>
            <person name="Lu G."/>
            <person name="Zhu Y."/>
            <person name="Wang Y."/>
            <person name="Huang Y."/>
            <person name="Liu J."/>
            <person name="Kang H."/>
            <person name="Chen J."/>
            <person name="Wang L."/>
            <person name="Chen A."/>
            <person name="Yu S."/>
            <person name="Gao Z."/>
            <person name="Jin L."/>
            <person name="Gu W."/>
            <person name="Wang Z."/>
            <person name="Zhao L."/>
            <person name="Shi B."/>
            <person name="Wen H."/>
            <person name="Lin R."/>
            <person name="Jones M.K."/>
            <person name="Brejova B."/>
            <person name="Vinar T."/>
            <person name="Zhao G."/>
            <person name="McManus D.P."/>
            <person name="Chen Z."/>
            <person name="Zhou Y."/>
            <person name="Wang S."/>
        </authorList>
    </citation>
    <scope>NUCLEOTIDE SEQUENCE [LARGE SCALE GENOMIC DNA]</scope>
</reference>
<dbReference type="RefSeq" id="XP_024355317.1">
    <property type="nucleotide sequence ID" value="XM_024490498.1"/>
</dbReference>